<dbReference type="Proteomes" id="UP001233999">
    <property type="component" value="Unassembled WGS sequence"/>
</dbReference>
<evidence type="ECO:0000313" key="1">
    <source>
        <dbReference type="EMBL" id="KAJ9588728.1"/>
    </source>
</evidence>
<dbReference type="EMBL" id="JASPKZ010005311">
    <property type="protein sequence ID" value="KAJ9588728.1"/>
    <property type="molecule type" value="Genomic_DNA"/>
</dbReference>
<reference evidence="1" key="2">
    <citation type="submission" date="2023-05" db="EMBL/GenBank/DDBJ databases">
        <authorList>
            <person name="Fouks B."/>
        </authorList>
    </citation>
    <scope>NUCLEOTIDE SEQUENCE</scope>
    <source>
        <strain evidence="1">Stay&amp;Tobe</strain>
        <tissue evidence="1">Testes</tissue>
    </source>
</reference>
<reference evidence="1" key="1">
    <citation type="journal article" date="2023" name="IScience">
        <title>Live-bearing cockroach genome reveals convergent evolutionary mechanisms linked to viviparity in insects and beyond.</title>
        <authorList>
            <person name="Fouks B."/>
            <person name="Harrison M.C."/>
            <person name="Mikhailova A.A."/>
            <person name="Marchal E."/>
            <person name="English S."/>
            <person name="Carruthers M."/>
            <person name="Jennings E.C."/>
            <person name="Chiamaka E.L."/>
            <person name="Frigard R.A."/>
            <person name="Pippel M."/>
            <person name="Attardo G.M."/>
            <person name="Benoit J.B."/>
            <person name="Bornberg-Bauer E."/>
            <person name="Tobe S.S."/>
        </authorList>
    </citation>
    <scope>NUCLEOTIDE SEQUENCE</scope>
    <source>
        <strain evidence="1">Stay&amp;Tobe</strain>
    </source>
</reference>
<evidence type="ECO:0000313" key="2">
    <source>
        <dbReference type="Proteomes" id="UP001233999"/>
    </source>
</evidence>
<gene>
    <name evidence="1" type="ORF">L9F63_017963</name>
</gene>
<organism evidence="1 2">
    <name type="scientific">Diploptera punctata</name>
    <name type="common">Pacific beetle cockroach</name>
    <dbReference type="NCBI Taxonomy" id="6984"/>
    <lineage>
        <taxon>Eukaryota</taxon>
        <taxon>Metazoa</taxon>
        <taxon>Ecdysozoa</taxon>
        <taxon>Arthropoda</taxon>
        <taxon>Hexapoda</taxon>
        <taxon>Insecta</taxon>
        <taxon>Pterygota</taxon>
        <taxon>Neoptera</taxon>
        <taxon>Polyneoptera</taxon>
        <taxon>Dictyoptera</taxon>
        <taxon>Blattodea</taxon>
        <taxon>Blaberoidea</taxon>
        <taxon>Blaberidae</taxon>
        <taxon>Diplopterinae</taxon>
        <taxon>Diploptera</taxon>
    </lineage>
</organism>
<dbReference type="AlphaFoldDB" id="A0AAD7ZZM4"/>
<accession>A0AAD7ZZM4</accession>
<feature type="non-terminal residue" evidence="1">
    <location>
        <position position="151"/>
    </location>
</feature>
<proteinExistence type="predicted"/>
<feature type="non-terminal residue" evidence="1">
    <location>
        <position position="1"/>
    </location>
</feature>
<sequence length="151" mass="17027">ILEPTVAGHTSKKTTSEESEWGRLKGSDFLTNLIYKYKATSYTALLDRCYASTANSLLDITKMKRMVKAVYVLNVRQLPGESVSPRSWEEIDTSMSTLPITLALLPMLDDEMITVIKSVLPCSLGYRIHKPHVKISNFIILTDELQIRGYT</sequence>
<protein>
    <submittedName>
        <fullName evidence="1">Uncharacterized protein</fullName>
    </submittedName>
</protein>
<name>A0AAD7ZZM4_DIPPU</name>
<keyword evidence="2" id="KW-1185">Reference proteome</keyword>
<comment type="caution">
    <text evidence="1">The sequence shown here is derived from an EMBL/GenBank/DDBJ whole genome shotgun (WGS) entry which is preliminary data.</text>
</comment>